<dbReference type="Proteomes" id="UP000485058">
    <property type="component" value="Unassembled WGS sequence"/>
</dbReference>
<name>A0A6A0A9W7_HAELA</name>
<proteinExistence type="predicted"/>
<gene>
    <name evidence="1" type="ORF">HaLaN_28136</name>
</gene>
<sequence length="46" mass="5105">MEVQYTVYRLASGAYFKYSSGGTPVLLWALGSGFEGADDLDTTYRF</sequence>
<dbReference type="EMBL" id="BLLF01004365">
    <property type="protein sequence ID" value="GFH29475.1"/>
    <property type="molecule type" value="Genomic_DNA"/>
</dbReference>
<evidence type="ECO:0000313" key="2">
    <source>
        <dbReference type="Proteomes" id="UP000485058"/>
    </source>
</evidence>
<protein>
    <submittedName>
        <fullName evidence="1">Uncharacterized protein</fullName>
    </submittedName>
</protein>
<evidence type="ECO:0000313" key="1">
    <source>
        <dbReference type="EMBL" id="GFH29475.1"/>
    </source>
</evidence>
<accession>A0A6A0A9W7</accession>
<feature type="non-terminal residue" evidence="1">
    <location>
        <position position="46"/>
    </location>
</feature>
<reference evidence="1 2" key="1">
    <citation type="submission" date="2020-02" db="EMBL/GenBank/DDBJ databases">
        <title>Draft genome sequence of Haematococcus lacustris strain NIES-144.</title>
        <authorList>
            <person name="Morimoto D."/>
            <person name="Nakagawa S."/>
            <person name="Yoshida T."/>
            <person name="Sawayama S."/>
        </authorList>
    </citation>
    <scope>NUCLEOTIDE SEQUENCE [LARGE SCALE GENOMIC DNA]</scope>
    <source>
        <strain evidence="1 2">NIES-144</strain>
    </source>
</reference>
<organism evidence="1 2">
    <name type="scientific">Haematococcus lacustris</name>
    <name type="common">Green alga</name>
    <name type="synonym">Haematococcus pluvialis</name>
    <dbReference type="NCBI Taxonomy" id="44745"/>
    <lineage>
        <taxon>Eukaryota</taxon>
        <taxon>Viridiplantae</taxon>
        <taxon>Chlorophyta</taxon>
        <taxon>core chlorophytes</taxon>
        <taxon>Chlorophyceae</taxon>
        <taxon>CS clade</taxon>
        <taxon>Chlamydomonadales</taxon>
        <taxon>Haematococcaceae</taxon>
        <taxon>Haematococcus</taxon>
    </lineage>
</organism>
<dbReference type="AlphaFoldDB" id="A0A6A0A9W7"/>
<comment type="caution">
    <text evidence="1">The sequence shown here is derived from an EMBL/GenBank/DDBJ whole genome shotgun (WGS) entry which is preliminary data.</text>
</comment>
<keyword evidence="2" id="KW-1185">Reference proteome</keyword>